<feature type="transmembrane region" description="Helical" evidence="8">
    <location>
        <begin position="396"/>
        <end position="418"/>
    </location>
</feature>
<evidence type="ECO:0000256" key="4">
    <source>
        <dbReference type="ARBA" id="ARBA00022679"/>
    </source>
</evidence>
<evidence type="ECO:0000256" key="5">
    <source>
        <dbReference type="ARBA" id="ARBA00022692"/>
    </source>
</evidence>
<dbReference type="InterPro" id="IPR050297">
    <property type="entry name" value="LipidA_mod_glycosyltrf_83"/>
</dbReference>
<feature type="transmembrane region" description="Helical" evidence="8">
    <location>
        <begin position="76"/>
        <end position="96"/>
    </location>
</feature>
<evidence type="ECO:0000313" key="9">
    <source>
        <dbReference type="EMBL" id="PIZ41724.1"/>
    </source>
</evidence>
<feature type="transmembrane region" description="Helical" evidence="8">
    <location>
        <begin position="424"/>
        <end position="442"/>
    </location>
</feature>
<feature type="transmembrane region" description="Helical" evidence="8">
    <location>
        <begin position="449"/>
        <end position="469"/>
    </location>
</feature>
<dbReference type="AlphaFoldDB" id="A0A2M7TAQ5"/>
<keyword evidence="7 8" id="KW-0472">Membrane</keyword>
<evidence type="ECO:0000313" key="10">
    <source>
        <dbReference type="Proteomes" id="UP000230970"/>
    </source>
</evidence>
<dbReference type="GO" id="GO:0009103">
    <property type="term" value="P:lipopolysaccharide biosynthetic process"/>
    <property type="evidence" value="ECO:0007669"/>
    <property type="project" value="UniProtKB-ARBA"/>
</dbReference>
<feature type="transmembrane region" description="Helical" evidence="8">
    <location>
        <begin position="282"/>
        <end position="315"/>
    </location>
</feature>
<feature type="transmembrane region" description="Helical" evidence="8">
    <location>
        <begin position="186"/>
        <end position="215"/>
    </location>
</feature>
<evidence type="ECO:0000256" key="2">
    <source>
        <dbReference type="ARBA" id="ARBA00022475"/>
    </source>
</evidence>
<accession>A0A2M7TAQ5</accession>
<proteinExistence type="predicted"/>
<organism evidence="9 10">
    <name type="scientific">candidate division WWE3 bacterium CG_4_10_14_0_2_um_filter_42_8</name>
    <dbReference type="NCBI Taxonomy" id="1975074"/>
    <lineage>
        <taxon>Bacteria</taxon>
        <taxon>Katanobacteria</taxon>
    </lineage>
</organism>
<reference evidence="10" key="1">
    <citation type="submission" date="2017-09" db="EMBL/GenBank/DDBJ databases">
        <title>Depth-based differentiation of microbial function through sediment-hosted aquifers and enrichment of novel symbionts in the deep terrestrial subsurface.</title>
        <authorList>
            <person name="Probst A.J."/>
            <person name="Ladd B."/>
            <person name="Jarett J.K."/>
            <person name="Geller-Mcgrath D.E."/>
            <person name="Sieber C.M.K."/>
            <person name="Emerson J.B."/>
            <person name="Anantharaman K."/>
            <person name="Thomas B.C."/>
            <person name="Malmstrom R."/>
            <person name="Stieglmeier M."/>
            <person name="Klingl A."/>
            <person name="Woyke T."/>
            <person name="Ryan C.M."/>
            <person name="Banfield J.F."/>
        </authorList>
    </citation>
    <scope>NUCLEOTIDE SEQUENCE [LARGE SCALE GENOMIC DNA]</scope>
</reference>
<feature type="transmembrane region" description="Helical" evidence="8">
    <location>
        <begin position="16"/>
        <end position="37"/>
    </location>
</feature>
<feature type="transmembrane region" description="Helical" evidence="8">
    <location>
        <begin position="475"/>
        <end position="496"/>
    </location>
</feature>
<evidence type="ECO:0000256" key="1">
    <source>
        <dbReference type="ARBA" id="ARBA00004651"/>
    </source>
</evidence>
<evidence type="ECO:0000256" key="7">
    <source>
        <dbReference type="ARBA" id="ARBA00023136"/>
    </source>
</evidence>
<evidence type="ECO:0008006" key="11">
    <source>
        <dbReference type="Google" id="ProtNLM"/>
    </source>
</evidence>
<dbReference type="PANTHER" id="PTHR33908">
    <property type="entry name" value="MANNOSYLTRANSFERASE YKCB-RELATED"/>
    <property type="match status" value="1"/>
</dbReference>
<feature type="transmembrane region" description="Helical" evidence="8">
    <location>
        <begin position="249"/>
        <end position="270"/>
    </location>
</feature>
<dbReference type="PANTHER" id="PTHR33908:SF11">
    <property type="entry name" value="MEMBRANE PROTEIN"/>
    <property type="match status" value="1"/>
</dbReference>
<feature type="transmembrane region" description="Helical" evidence="8">
    <location>
        <begin position="227"/>
        <end position="243"/>
    </location>
</feature>
<evidence type="ECO:0000256" key="6">
    <source>
        <dbReference type="ARBA" id="ARBA00022989"/>
    </source>
</evidence>
<dbReference type="GO" id="GO:0005886">
    <property type="term" value="C:plasma membrane"/>
    <property type="evidence" value="ECO:0007669"/>
    <property type="project" value="UniProtKB-SubCell"/>
</dbReference>
<keyword evidence="3" id="KW-0328">Glycosyltransferase</keyword>
<feature type="transmembrane region" description="Helical" evidence="8">
    <location>
        <begin position="327"/>
        <end position="346"/>
    </location>
</feature>
<keyword evidence="4" id="KW-0808">Transferase</keyword>
<name>A0A2M7TAQ5_UNCKA</name>
<feature type="transmembrane region" description="Helical" evidence="8">
    <location>
        <begin position="117"/>
        <end position="139"/>
    </location>
</feature>
<keyword evidence="6 8" id="KW-1133">Transmembrane helix</keyword>
<dbReference type="GO" id="GO:0016763">
    <property type="term" value="F:pentosyltransferase activity"/>
    <property type="evidence" value="ECO:0007669"/>
    <property type="project" value="TreeGrafter"/>
</dbReference>
<evidence type="ECO:0000256" key="3">
    <source>
        <dbReference type="ARBA" id="ARBA00022676"/>
    </source>
</evidence>
<keyword evidence="5 8" id="KW-0812">Transmembrane</keyword>
<gene>
    <name evidence="9" type="ORF">COY34_03965</name>
</gene>
<comment type="caution">
    <text evidence="9">The sequence shown here is derived from an EMBL/GenBank/DDBJ whole genome shotgun (WGS) entry which is preliminary data.</text>
</comment>
<sequence length="639" mass="72912">MRQLIINIIMHLVETLPHLILVMVFFGMAFVVGFSAVKRFKRLYFPHPFFKVSLSLILGFLILSGTIFLLGILHALYKPVICGLSLLFLLIGVGDNRFQIWKWVGKFKSLITTQKKVNLDFVSSGSILLIATFAVYALINSTLPDWGFDSNWYHLTEPMLYLRQHSLNVIPGGVLSYSTMPQAVEMLYLIILSVGNSVTTSIFSAGIYLLFLMAVFTLSLQILKKQNLSLLTTAIIAGIPLILDQAPVAYIDIFLTMVELTALSLLMLILEKKNQTGKKAALFLLGILAGFSLGIKLLAGIFVLILFLFVLSILAFESREENLKVRLSHLVLFLIPIILIYGPWALRCFLATGNPFSPQLGFLFSQASSSSRMVNAVDYTAFLQENPWWKIYRIPLWFVSKLEAGWPLFFTLFFLPFVSWKSKASRYLIFFILVFGVIWYYTPPQVHRYLMPTFPVIAALGVSGLDNLLKQKAKIMTIAGSFFLVSIIFQFCAYYGKTQDFYPFFTYALGAKRIEEFKQSKFVNEQYMFYDYDHSVKQIVGGEKIITLGVHLMYPALEEFQASDITYSGLDLDQITSFSDLKDQMQKKNYKYILTIRKDLPFMFAEYTNRNLDNDDLSSSFKLLKFDSLGSSYYLYTIK</sequence>
<evidence type="ECO:0000256" key="8">
    <source>
        <dbReference type="SAM" id="Phobius"/>
    </source>
</evidence>
<comment type="subcellular location">
    <subcellularLocation>
        <location evidence="1">Cell membrane</location>
        <topology evidence="1">Multi-pass membrane protein</topology>
    </subcellularLocation>
</comment>
<dbReference type="Proteomes" id="UP000230970">
    <property type="component" value="Unassembled WGS sequence"/>
</dbReference>
<protein>
    <recommendedName>
        <fullName evidence="11">Glycosyltransferase RgtA/B/C/D-like domain-containing protein</fullName>
    </recommendedName>
</protein>
<keyword evidence="2" id="KW-1003">Cell membrane</keyword>
<dbReference type="EMBL" id="PFNJ01000098">
    <property type="protein sequence ID" value="PIZ41724.1"/>
    <property type="molecule type" value="Genomic_DNA"/>
</dbReference>
<feature type="transmembrane region" description="Helical" evidence="8">
    <location>
        <begin position="49"/>
        <end position="70"/>
    </location>
</feature>